<dbReference type="RefSeq" id="WP_264729845.1">
    <property type="nucleotide sequence ID" value="NZ_JAPDNR010000001.1"/>
</dbReference>
<keyword evidence="2" id="KW-1185">Reference proteome</keyword>
<gene>
    <name evidence="1" type="ORF">OL497_10405</name>
</gene>
<sequence>MTAMKLQCIGNSYRITITVISRRTGREAIVMTVSLRAVTGERNGSWPEN</sequence>
<dbReference type="Proteomes" id="UP001207742">
    <property type="component" value="Unassembled WGS sequence"/>
</dbReference>
<evidence type="ECO:0000313" key="2">
    <source>
        <dbReference type="Proteomes" id="UP001207742"/>
    </source>
</evidence>
<dbReference type="EMBL" id="JAPDNS010000001">
    <property type="protein sequence ID" value="MCW3484307.1"/>
    <property type="molecule type" value="Genomic_DNA"/>
</dbReference>
<accession>A0ABT3IK10</accession>
<name>A0ABT3IK10_9BACT</name>
<proteinExistence type="predicted"/>
<protein>
    <submittedName>
        <fullName evidence="1">Uncharacterized protein</fullName>
    </submittedName>
</protein>
<organism evidence="1 2">
    <name type="scientific">Chitinophaga nivalis</name>
    <dbReference type="NCBI Taxonomy" id="2991709"/>
    <lineage>
        <taxon>Bacteria</taxon>
        <taxon>Pseudomonadati</taxon>
        <taxon>Bacteroidota</taxon>
        <taxon>Chitinophagia</taxon>
        <taxon>Chitinophagales</taxon>
        <taxon>Chitinophagaceae</taxon>
        <taxon>Chitinophaga</taxon>
    </lineage>
</organism>
<reference evidence="1 2" key="1">
    <citation type="submission" date="2022-10" db="EMBL/GenBank/DDBJ databases">
        <title>Chitinophaga nivalis PC15 sp. nov., isolated from Pyeongchang county, South Korea.</title>
        <authorList>
            <person name="Trinh H.N."/>
        </authorList>
    </citation>
    <scope>NUCLEOTIDE SEQUENCE [LARGE SCALE GENOMIC DNA]</scope>
    <source>
        <strain evidence="1 2">PC14</strain>
    </source>
</reference>
<comment type="caution">
    <text evidence="1">The sequence shown here is derived from an EMBL/GenBank/DDBJ whole genome shotgun (WGS) entry which is preliminary data.</text>
</comment>
<evidence type="ECO:0000313" key="1">
    <source>
        <dbReference type="EMBL" id="MCW3484307.1"/>
    </source>
</evidence>